<dbReference type="EMBL" id="HG805811">
    <property type="protein sequence ID" value="CDW51869.1"/>
    <property type="molecule type" value="Genomic_DNA"/>
</dbReference>
<dbReference type="Pfam" id="PF01166">
    <property type="entry name" value="TSC22"/>
    <property type="match status" value="1"/>
</dbReference>
<dbReference type="Gene3D" id="1.20.5.490">
    <property type="entry name" value="Single helix bin"/>
    <property type="match status" value="1"/>
</dbReference>
<dbReference type="OrthoDB" id="8961796at2759"/>
<gene>
    <name evidence="2" type="ORF">TTRE_0000012801</name>
</gene>
<feature type="coiled-coil region" evidence="1">
    <location>
        <begin position="73"/>
        <end position="100"/>
    </location>
</feature>
<dbReference type="CDD" id="cd21936">
    <property type="entry name" value="ZIP_TSC22D"/>
    <property type="match status" value="1"/>
</dbReference>
<dbReference type="PANTHER" id="PTHR12348">
    <property type="entry name" value="TSC22"/>
    <property type="match status" value="1"/>
</dbReference>
<proteinExistence type="predicted"/>
<keyword evidence="1" id="KW-0175">Coiled coil</keyword>
<sequence>MKCCHRIECATGPLPVRSTSVQSTTTTSNVAHANATDEAASSNTGSLNGEKAQSIEIDGKIDKAMDLVKVHLLYAVRTEVKQLKEEIDRLNKELNCLKIENCILRRHVPLEVLAVLKLTFI</sequence>
<organism evidence="2 3">
    <name type="scientific">Trichuris trichiura</name>
    <name type="common">Whipworm</name>
    <name type="synonym">Trichocephalus trichiurus</name>
    <dbReference type="NCBI Taxonomy" id="36087"/>
    <lineage>
        <taxon>Eukaryota</taxon>
        <taxon>Metazoa</taxon>
        <taxon>Ecdysozoa</taxon>
        <taxon>Nematoda</taxon>
        <taxon>Enoplea</taxon>
        <taxon>Dorylaimia</taxon>
        <taxon>Trichinellida</taxon>
        <taxon>Trichuridae</taxon>
        <taxon>Trichuris</taxon>
    </lineage>
</organism>
<dbReference type="GO" id="GO:0006357">
    <property type="term" value="P:regulation of transcription by RNA polymerase II"/>
    <property type="evidence" value="ECO:0007669"/>
    <property type="project" value="InterPro"/>
</dbReference>
<dbReference type="SUPFAM" id="SSF58026">
    <property type="entry name" value="Delta-sleep-inducing peptide immunoreactive peptide"/>
    <property type="match status" value="1"/>
</dbReference>
<keyword evidence="3" id="KW-1185">Reference proteome</keyword>
<dbReference type="AlphaFoldDB" id="A0A077YVT4"/>
<name>A0A077YVT4_TRITR</name>
<dbReference type="Proteomes" id="UP000030665">
    <property type="component" value="Unassembled WGS sequence"/>
</dbReference>
<dbReference type="InterPro" id="IPR000580">
    <property type="entry name" value="TSC22/Bun"/>
</dbReference>
<evidence type="ECO:0000313" key="3">
    <source>
        <dbReference type="Proteomes" id="UP000030665"/>
    </source>
</evidence>
<evidence type="ECO:0000313" key="2">
    <source>
        <dbReference type="EMBL" id="CDW51869.1"/>
    </source>
</evidence>
<reference evidence="2" key="1">
    <citation type="submission" date="2014-01" db="EMBL/GenBank/DDBJ databases">
        <authorList>
            <person name="Aslett M."/>
        </authorList>
    </citation>
    <scope>NUCLEOTIDE SEQUENCE</scope>
</reference>
<dbReference type="PANTHER" id="PTHR12348:SF26">
    <property type="entry name" value="PROTEIN TSCT-1"/>
    <property type="match status" value="1"/>
</dbReference>
<dbReference type="STRING" id="36087.A0A077YVT4"/>
<reference evidence="2" key="2">
    <citation type="submission" date="2014-03" db="EMBL/GenBank/DDBJ databases">
        <title>The whipworm genome and dual-species transcriptomics of an intimate host-pathogen interaction.</title>
        <authorList>
            <person name="Foth B.J."/>
            <person name="Tsai I.J."/>
            <person name="Reid A.J."/>
            <person name="Bancroft A.J."/>
            <person name="Nichol S."/>
            <person name="Tracey A."/>
            <person name="Holroyd N."/>
            <person name="Cotton J.A."/>
            <person name="Stanley E.J."/>
            <person name="Zarowiecki M."/>
            <person name="Liu J.Z."/>
            <person name="Huckvale T."/>
            <person name="Cooper P.J."/>
            <person name="Grencis R.K."/>
            <person name="Berriman M."/>
        </authorList>
    </citation>
    <scope>NUCLEOTIDE SEQUENCE [LARGE SCALE GENOMIC DNA]</scope>
</reference>
<accession>A0A077YVT4</accession>
<protein>
    <submittedName>
        <fullName evidence="2">Protein bunched, class 1</fullName>
    </submittedName>
</protein>
<evidence type="ECO:0000256" key="1">
    <source>
        <dbReference type="SAM" id="Coils"/>
    </source>
</evidence>